<dbReference type="SMART" id="SM00112">
    <property type="entry name" value="CA"/>
    <property type="match status" value="1"/>
</dbReference>
<feature type="domain" description="Cadherin" evidence="4">
    <location>
        <begin position="1"/>
        <end position="96"/>
    </location>
</feature>
<dbReference type="InterPro" id="IPR015919">
    <property type="entry name" value="Cadherin-like_sf"/>
</dbReference>
<dbReference type="Gene3D" id="2.60.40.60">
    <property type="entry name" value="Cadherins"/>
    <property type="match status" value="2"/>
</dbReference>
<dbReference type="SUPFAM" id="SSF49313">
    <property type="entry name" value="Cadherin-like"/>
    <property type="match status" value="2"/>
</dbReference>
<name>A0ABM1F452_PRICU</name>
<dbReference type="PANTHER" id="PTHR24026:SF133">
    <property type="entry name" value="CADHERIN-RELATED FAMILY MEMBER 2"/>
    <property type="match status" value="1"/>
</dbReference>
<evidence type="ECO:0000313" key="6">
    <source>
        <dbReference type="RefSeq" id="XP_014679223.1"/>
    </source>
</evidence>
<accession>A0ABM1F452</accession>
<feature type="domain" description="Cadherin" evidence="4">
    <location>
        <begin position="103"/>
        <end position="153"/>
    </location>
</feature>
<dbReference type="GeneID" id="106819076"/>
<dbReference type="PANTHER" id="PTHR24026">
    <property type="entry name" value="FAT ATYPICAL CADHERIN-RELATED"/>
    <property type="match status" value="1"/>
</dbReference>
<dbReference type="InterPro" id="IPR002126">
    <property type="entry name" value="Cadherin-like_dom"/>
</dbReference>
<gene>
    <name evidence="6" type="primary">LOC106819076</name>
</gene>
<evidence type="ECO:0000256" key="1">
    <source>
        <dbReference type="ARBA" id="ARBA00022692"/>
    </source>
</evidence>
<keyword evidence="1" id="KW-0812">Transmembrane</keyword>
<evidence type="ECO:0000256" key="3">
    <source>
        <dbReference type="PROSITE-ProRule" id="PRU00043"/>
    </source>
</evidence>
<dbReference type="PRINTS" id="PR00205">
    <property type="entry name" value="CADHERIN"/>
</dbReference>
<dbReference type="CDD" id="cd11304">
    <property type="entry name" value="Cadherin_repeat"/>
    <property type="match status" value="2"/>
</dbReference>
<reference evidence="6" key="1">
    <citation type="submission" date="2025-08" db="UniProtKB">
        <authorList>
            <consortium name="RefSeq"/>
        </authorList>
    </citation>
    <scope>IDENTIFICATION</scope>
</reference>
<keyword evidence="3" id="KW-0106">Calcium</keyword>
<dbReference type="PROSITE" id="PS50268">
    <property type="entry name" value="CADHERIN_2"/>
    <property type="match status" value="2"/>
</dbReference>
<evidence type="ECO:0000313" key="5">
    <source>
        <dbReference type="Proteomes" id="UP000695022"/>
    </source>
</evidence>
<dbReference type="Proteomes" id="UP000695022">
    <property type="component" value="Unplaced"/>
</dbReference>
<keyword evidence="5" id="KW-1185">Reference proteome</keyword>
<keyword evidence="2" id="KW-0472">Membrane</keyword>
<proteinExistence type="predicted"/>
<protein>
    <submittedName>
        <fullName evidence="6">Cadherin-87A-like</fullName>
    </submittedName>
</protein>
<organism evidence="5 6">
    <name type="scientific">Priapulus caudatus</name>
    <name type="common">Priapulid worm</name>
    <dbReference type="NCBI Taxonomy" id="37621"/>
    <lineage>
        <taxon>Eukaryota</taxon>
        <taxon>Metazoa</taxon>
        <taxon>Ecdysozoa</taxon>
        <taxon>Scalidophora</taxon>
        <taxon>Priapulida</taxon>
        <taxon>Priapulimorpha</taxon>
        <taxon>Priapulimorphida</taxon>
        <taxon>Priapulidae</taxon>
        <taxon>Priapulus</taxon>
    </lineage>
</organism>
<dbReference type="RefSeq" id="XP_014679223.1">
    <property type="nucleotide sequence ID" value="XM_014823737.1"/>
</dbReference>
<evidence type="ECO:0000259" key="4">
    <source>
        <dbReference type="PROSITE" id="PS50268"/>
    </source>
</evidence>
<dbReference type="Pfam" id="PF00028">
    <property type="entry name" value="Cadherin"/>
    <property type="match status" value="1"/>
</dbReference>
<keyword evidence="2" id="KW-1133">Transmembrane helix</keyword>
<evidence type="ECO:0000256" key="2">
    <source>
        <dbReference type="ARBA" id="ARBA00022989"/>
    </source>
</evidence>
<sequence>MVATDTDTESVIRYSLDGASLVVTKHGAIVANFSEPWFEIDAELGDVRTSSRIDREVAARVHLRVVATDVAAAVPQTGTATLAVDILDVNDKPPVFGAPWRPDSPQVDVSVMEEAPLGTLVATVTASDPESGIARYEISGSDAQYFEIGERTGNAIWWWWQRHANLVWC</sequence>